<keyword evidence="2" id="KW-1185">Reference proteome</keyword>
<evidence type="ECO:0000313" key="1">
    <source>
        <dbReference type="EMBL" id="CAB4024511.1"/>
    </source>
</evidence>
<organism evidence="1 2">
    <name type="scientific">Paramuricea clavata</name>
    <name type="common">Red gorgonian</name>
    <name type="synonym">Violescent sea-whip</name>
    <dbReference type="NCBI Taxonomy" id="317549"/>
    <lineage>
        <taxon>Eukaryota</taxon>
        <taxon>Metazoa</taxon>
        <taxon>Cnidaria</taxon>
        <taxon>Anthozoa</taxon>
        <taxon>Octocorallia</taxon>
        <taxon>Malacalcyonacea</taxon>
        <taxon>Plexauridae</taxon>
        <taxon>Paramuricea</taxon>
    </lineage>
</organism>
<protein>
    <submittedName>
        <fullName evidence="1">Uncharacterized protein</fullName>
    </submittedName>
</protein>
<dbReference type="PANTHER" id="PTHR47331">
    <property type="entry name" value="PHD-TYPE DOMAIN-CONTAINING PROTEIN"/>
    <property type="match status" value="1"/>
</dbReference>
<dbReference type="Gene3D" id="3.30.420.10">
    <property type="entry name" value="Ribonuclease H-like superfamily/Ribonuclease H"/>
    <property type="match status" value="1"/>
</dbReference>
<dbReference type="AlphaFoldDB" id="A0A6S7J3S5"/>
<evidence type="ECO:0000313" key="2">
    <source>
        <dbReference type="Proteomes" id="UP001152795"/>
    </source>
</evidence>
<comment type="caution">
    <text evidence="1">The sequence shown here is derived from an EMBL/GenBank/DDBJ whole genome shotgun (WGS) entry which is preliminary data.</text>
</comment>
<accession>A0A6S7J3S5</accession>
<proteinExistence type="predicted"/>
<dbReference type="EMBL" id="CACRXK020013074">
    <property type="protein sequence ID" value="CAB4024511.1"/>
    <property type="molecule type" value="Genomic_DNA"/>
</dbReference>
<dbReference type="Proteomes" id="UP001152795">
    <property type="component" value="Unassembled WGS sequence"/>
</dbReference>
<sequence length="288" mass="33768">MKPERKGDAVCFNATQEDESEGEWRLKPSRFSKWYRLSLTKRLELGLSLVRVRAWVHRFIANCRKLKKERVSGELTANELQGVEEIIIREAQMEVYCQEITALKEKKSLPKRSSILNLTPIWKDGLLRSNTRLRYSEDLSEEIKYPIILPKRHPVTKLIVKYHRESEGHRMGVNFTLNHLRERYHVVHGREMVKRTAKECTTCKRRFTGKPGVQQMAPLPNIRLELTMKPFTNCAVDFAGPYLTKQGRGKTRTKRYLCLFLCLQTHCCHLEMAWSLETDGFLQAFTRM</sequence>
<dbReference type="OrthoDB" id="5983278at2759"/>
<dbReference type="InterPro" id="IPR036397">
    <property type="entry name" value="RNaseH_sf"/>
</dbReference>
<gene>
    <name evidence="1" type="ORF">PACLA_8A008059</name>
</gene>
<reference evidence="1" key="1">
    <citation type="submission" date="2020-04" db="EMBL/GenBank/DDBJ databases">
        <authorList>
            <person name="Alioto T."/>
            <person name="Alioto T."/>
            <person name="Gomez Garrido J."/>
        </authorList>
    </citation>
    <scope>NUCLEOTIDE SEQUENCE</scope>
    <source>
        <strain evidence="1">A484AB</strain>
    </source>
</reference>
<dbReference type="GO" id="GO:0003676">
    <property type="term" value="F:nucleic acid binding"/>
    <property type="evidence" value="ECO:0007669"/>
    <property type="project" value="InterPro"/>
</dbReference>
<name>A0A6S7J3S5_PARCT</name>
<feature type="non-terminal residue" evidence="1">
    <location>
        <position position="288"/>
    </location>
</feature>